<dbReference type="STRING" id="33114.A0A2G2WXI3"/>
<dbReference type="PANTHER" id="PTHR45926">
    <property type="entry name" value="OSJNBA0053K19.4 PROTEIN"/>
    <property type="match status" value="1"/>
</dbReference>
<evidence type="ECO:0000259" key="3">
    <source>
        <dbReference type="PROSITE" id="PS50014"/>
    </source>
</evidence>
<organism evidence="4 5">
    <name type="scientific">Capsicum baccatum</name>
    <name type="common">Peruvian pepper</name>
    <dbReference type="NCBI Taxonomy" id="33114"/>
    <lineage>
        <taxon>Eukaryota</taxon>
        <taxon>Viridiplantae</taxon>
        <taxon>Streptophyta</taxon>
        <taxon>Embryophyta</taxon>
        <taxon>Tracheophyta</taxon>
        <taxon>Spermatophyta</taxon>
        <taxon>Magnoliopsida</taxon>
        <taxon>eudicotyledons</taxon>
        <taxon>Gunneridae</taxon>
        <taxon>Pentapetalae</taxon>
        <taxon>asterids</taxon>
        <taxon>lamiids</taxon>
        <taxon>Solanales</taxon>
        <taxon>Solanaceae</taxon>
        <taxon>Solanoideae</taxon>
        <taxon>Capsiceae</taxon>
        <taxon>Capsicum</taxon>
    </lineage>
</organism>
<evidence type="ECO:0000313" key="5">
    <source>
        <dbReference type="Proteomes" id="UP000224567"/>
    </source>
</evidence>
<gene>
    <name evidence="4" type="ORF">CQW23_09647</name>
</gene>
<dbReference type="AlphaFoldDB" id="A0A2G2WXI3"/>
<protein>
    <recommendedName>
        <fullName evidence="3">Bromo domain-containing protein</fullName>
    </recommendedName>
</protein>
<keyword evidence="5" id="KW-1185">Reference proteome</keyword>
<dbReference type="InterPro" id="IPR001487">
    <property type="entry name" value="Bromodomain"/>
</dbReference>
<dbReference type="OrthoDB" id="21449at2759"/>
<evidence type="ECO:0000256" key="1">
    <source>
        <dbReference type="ARBA" id="ARBA00023117"/>
    </source>
</evidence>
<dbReference type="Pfam" id="PF00439">
    <property type="entry name" value="Bromodomain"/>
    <property type="match status" value="1"/>
</dbReference>
<dbReference type="PROSITE" id="PS50014">
    <property type="entry name" value="BROMODOMAIN_2"/>
    <property type="match status" value="1"/>
</dbReference>
<name>A0A2G2WXI3_CAPBA</name>
<sequence>MVRSCQHILMKIMKQRHGHVFNKAVDIKRLNLCKYFDIIKHPIDHGTVKSRLDRKEYRTLQDFTAMPRLTEASCTAGTSLSPPLHFEHLWSGYLCPIVLQYLVNNSSEINFSLIALAIGSVSGLSNVIIHCLIVSISVSRNSFEFE</sequence>
<evidence type="ECO:0000313" key="4">
    <source>
        <dbReference type="EMBL" id="PHT49900.1"/>
    </source>
</evidence>
<dbReference type="Proteomes" id="UP000224567">
    <property type="component" value="Unassembled WGS sequence"/>
</dbReference>
<dbReference type="Gene3D" id="1.20.920.10">
    <property type="entry name" value="Bromodomain-like"/>
    <property type="match status" value="1"/>
</dbReference>
<feature type="domain" description="Bromo" evidence="3">
    <location>
        <begin position="13"/>
        <end position="63"/>
    </location>
</feature>
<dbReference type="EMBL" id="MLFT02000004">
    <property type="protein sequence ID" value="PHT49900.1"/>
    <property type="molecule type" value="Genomic_DNA"/>
</dbReference>
<keyword evidence="1 2" id="KW-0103">Bromodomain</keyword>
<reference evidence="5" key="2">
    <citation type="journal article" date="2017" name="J. Anim. Genet.">
        <title>Multiple reference genome sequences of hot pepper reveal the massive evolution of plant disease resistance genes by retroduplication.</title>
        <authorList>
            <person name="Kim S."/>
            <person name="Park J."/>
            <person name="Yeom S.-I."/>
            <person name="Kim Y.-M."/>
            <person name="Seo E."/>
            <person name="Kim K.-T."/>
            <person name="Kim M.-S."/>
            <person name="Lee J.M."/>
            <person name="Cheong K."/>
            <person name="Shin H.-S."/>
            <person name="Kim S.-B."/>
            <person name="Han K."/>
            <person name="Lee J."/>
            <person name="Park M."/>
            <person name="Lee H.-A."/>
            <person name="Lee H.-Y."/>
            <person name="Lee Y."/>
            <person name="Oh S."/>
            <person name="Lee J.H."/>
            <person name="Choi E."/>
            <person name="Choi E."/>
            <person name="Lee S.E."/>
            <person name="Jeon J."/>
            <person name="Kim H."/>
            <person name="Choi G."/>
            <person name="Song H."/>
            <person name="Lee J."/>
            <person name="Lee S.-C."/>
            <person name="Kwon J.-K."/>
            <person name="Lee H.-Y."/>
            <person name="Koo N."/>
            <person name="Hong Y."/>
            <person name="Kim R.W."/>
            <person name="Kang W.-H."/>
            <person name="Huh J.H."/>
            <person name="Kang B.-C."/>
            <person name="Yang T.-J."/>
            <person name="Lee Y.-H."/>
            <person name="Bennetzen J.L."/>
            <person name="Choi D."/>
        </authorList>
    </citation>
    <scope>NUCLEOTIDE SEQUENCE [LARGE SCALE GENOMIC DNA]</scope>
    <source>
        <strain evidence="5">cv. PBC81</strain>
    </source>
</reference>
<proteinExistence type="predicted"/>
<reference evidence="4 5" key="1">
    <citation type="journal article" date="2017" name="Genome Biol.">
        <title>New reference genome sequences of hot pepper reveal the massive evolution of plant disease-resistance genes by retroduplication.</title>
        <authorList>
            <person name="Kim S."/>
            <person name="Park J."/>
            <person name="Yeom S.I."/>
            <person name="Kim Y.M."/>
            <person name="Seo E."/>
            <person name="Kim K.T."/>
            <person name="Kim M.S."/>
            <person name="Lee J.M."/>
            <person name="Cheong K."/>
            <person name="Shin H.S."/>
            <person name="Kim S.B."/>
            <person name="Han K."/>
            <person name="Lee J."/>
            <person name="Park M."/>
            <person name="Lee H.A."/>
            <person name="Lee H.Y."/>
            <person name="Lee Y."/>
            <person name="Oh S."/>
            <person name="Lee J.H."/>
            <person name="Choi E."/>
            <person name="Choi E."/>
            <person name="Lee S.E."/>
            <person name="Jeon J."/>
            <person name="Kim H."/>
            <person name="Choi G."/>
            <person name="Song H."/>
            <person name="Lee J."/>
            <person name="Lee S.C."/>
            <person name="Kwon J.K."/>
            <person name="Lee H.Y."/>
            <person name="Koo N."/>
            <person name="Hong Y."/>
            <person name="Kim R.W."/>
            <person name="Kang W.H."/>
            <person name="Huh J.H."/>
            <person name="Kang B.C."/>
            <person name="Yang T.J."/>
            <person name="Lee Y.H."/>
            <person name="Bennetzen J.L."/>
            <person name="Choi D."/>
        </authorList>
    </citation>
    <scope>NUCLEOTIDE SEQUENCE [LARGE SCALE GENOMIC DNA]</scope>
    <source>
        <strain evidence="5">cv. PBC81</strain>
    </source>
</reference>
<dbReference type="SUPFAM" id="SSF47370">
    <property type="entry name" value="Bromodomain"/>
    <property type="match status" value="1"/>
</dbReference>
<dbReference type="InterPro" id="IPR036427">
    <property type="entry name" value="Bromodomain-like_sf"/>
</dbReference>
<accession>A0A2G2WXI3</accession>
<comment type="caution">
    <text evidence="4">The sequence shown here is derived from an EMBL/GenBank/DDBJ whole genome shotgun (WGS) entry which is preliminary data.</text>
</comment>
<evidence type="ECO:0000256" key="2">
    <source>
        <dbReference type="PROSITE-ProRule" id="PRU00035"/>
    </source>
</evidence>